<evidence type="ECO:0000313" key="3">
    <source>
        <dbReference type="EMBL" id="QDU88773.1"/>
    </source>
</evidence>
<organism evidence="3 4">
    <name type="scientific">Pirellulimonas nuda</name>
    <dbReference type="NCBI Taxonomy" id="2528009"/>
    <lineage>
        <taxon>Bacteria</taxon>
        <taxon>Pseudomonadati</taxon>
        <taxon>Planctomycetota</taxon>
        <taxon>Planctomycetia</taxon>
        <taxon>Pirellulales</taxon>
        <taxon>Lacipirellulaceae</taxon>
        <taxon>Pirellulimonas</taxon>
    </lineage>
</organism>
<dbReference type="Pfam" id="PF00171">
    <property type="entry name" value="Aldedh"/>
    <property type="match status" value="1"/>
</dbReference>
<dbReference type="KEGG" id="pnd:Pla175_21560"/>
<dbReference type="PANTHER" id="PTHR43353:SF3">
    <property type="entry name" value="ALDEHYDE DEHYDROGENASE-RELATED"/>
    <property type="match status" value="1"/>
</dbReference>
<sequence length="503" mass="51814">MTPVLIAGEWVSANAKRGFRAHDPKTSEPIGDEFPVSDWSDCDAALSAAVGAAEALEACSGDQIASFLDAYAGGLAGNAEAICRQAEEETALPYQPRLADVEMPRTVNQLRLAAEAARVGAWRAPVVDAAANIRSCYGPLGPVFVLGPNNFPLAFNAVSGGDFAAAIATGNPVIAKAHPAHPATTRLLAQAAQAAAAEAGLPAASVQLLYGVENEHGLRMAADPRLAAVAFTGSRPAGLALKAAADAVGKPIYLEMSSVNPVFFLPGAVAERRDALIEELAGSCLMAAGQFCTCPNLFVLHAGDDAEAVLQGVQDRFQQRPAGALFAEAVVRGLASSIASLKAAGAEVACGGAEAGDAGFRFQNTLLKTTGDAFLANPAALQTEAFGPVSLAVVVRDGEQAVQVARHIEGSLTGSIYSSTQGDDDALALRLQQTLRRRVGRLINDKMPTGVAVSPAMNHGGPFPATGNPGFTAVGIPASLRRFAKLDCYDNVRPARLPACLAD</sequence>
<dbReference type="OrthoDB" id="9770537at2"/>
<dbReference type="GO" id="GO:0047533">
    <property type="term" value="F:2,5-dioxovalerate dehydrogenase (NADP+) activity"/>
    <property type="evidence" value="ECO:0007669"/>
    <property type="project" value="UniProtKB-EC"/>
</dbReference>
<dbReference type="EC" id="1.2.1.26" evidence="3"/>
<dbReference type="InterPro" id="IPR015590">
    <property type="entry name" value="Aldehyde_DH_dom"/>
</dbReference>
<evidence type="ECO:0000256" key="1">
    <source>
        <dbReference type="ARBA" id="ARBA00023002"/>
    </source>
</evidence>
<dbReference type="Gene3D" id="3.40.605.10">
    <property type="entry name" value="Aldehyde Dehydrogenase, Chain A, domain 1"/>
    <property type="match status" value="1"/>
</dbReference>
<gene>
    <name evidence="3" type="ORF">Pla175_21560</name>
</gene>
<proteinExistence type="predicted"/>
<keyword evidence="1 3" id="KW-0560">Oxidoreductase</keyword>
<dbReference type="Proteomes" id="UP000317429">
    <property type="component" value="Chromosome"/>
</dbReference>
<dbReference type="AlphaFoldDB" id="A0A518DBD7"/>
<name>A0A518DBD7_9BACT</name>
<dbReference type="InterPro" id="IPR016163">
    <property type="entry name" value="Ald_DH_C"/>
</dbReference>
<protein>
    <submittedName>
        <fullName evidence="3">Alpha-ketoglutaric semialdehyde dehydrogenase</fullName>
        <ecNumber evidence="3">1.2.1.26</ecNumber>
    </submittedName>
</protein>
<dbReference type="InterPro" id="IPR016161">
    <property type="entry name" value="Ald_DH/histidinol_DH"/>
</dbReference>
<dbReference type="PANTHER" id="PTHR43353">
    <property type="entry name" value="SUCCINATE-SEMIALDEHYDE DEHYDROGENASE, MITOCHONDRIAL"/>
    <property type="match status" value="1"/>
</dbReference>
<dbReference type="EMBL" id="CP036291">
    <property type="protein sequence ID" value="QDU88773.1"/>
    <property type="molecule type" value="Genomic_DNA"/>
</dbReference>
<reference evidence="3 4" key="1">
    <citation type="submission" date="2019-02" db="EMBL/GenBank/DDBJ databases">
        <title>Deep-cultivation of Planctomycetes and their phenomic and genomic characterization uncovers novel biology.</title>
        <authorList>
            <person name="Wiegand S."/>
            <person name="Jogler M."/>
            <person name="Boedeker C."/>
            <person name="Pinto D."/>
            <person name="Vollmers J."/>
            <person name="Rivas-Marin E."/>
            <person name="Kohn T."/>
            <person name="Peeters S.H."/>
            <person name="Heuer A."/>
            <person name="Rast P."/>
            <person name="Oberbeckmann S."/>
            <person name="Bunk B."/>
            <person name="Jeske O."/>
            <person name="Meyerdierks A."/>
            <person name="Storesund J.E."/>
            <person name="Kallscheuer N."/>
            <person name="Luecker S."/>
            <person name="Lage O.M."/>
            <person name="Pohl T."/>
            <person name="Merkel B.J."/>
            <person name="Hornburger P."/>
            <person name="Mueller R.-W."/>
            <person name="Bruemmer F."/>
            <person name="Labrenz M."/>
            <person name="Spormann A.M."/>
            <person name="Op den Camp H."/>
            <person name="Overmann J."/>
            <person name="Amann R."/>
            <person name="Jetten M.S.M."/>
            <person name="Mascher T."/>
            <person name="Medema M.H."/>
            <person name="Devos D.P."/>
            <person name="Kaster A.-K."/>
            <person name="Ovreas L."/>
            <person name="Rohde M."/>
            <person name="Galperin M.Y."/>
            <person name="Jogler C."/>
        </authorList>
    </citation>
    <scope>NUCLEOTIDE SEQUENCE [LARGE SCALE GENOMIC DNA]</scope>
    <source>
        <strain evidence="3 4">Pla175</strain>
    </source>
</reference>
<keyword evidence="4" id="KW-1185">Reference proteome</keyword>
<feature type="domain" description="Aldehyde dehydrogenase" evidence="2">
    <location>
        <begin position="10"/>
        <end position="422"/>
    </location>
</feature>
<evidence type="ECO:0000259" key="2">
    <source>
        <dbReference type="Pfam" id="PF00171"/>
    </source>
</evidence>
<dbReference type="Gene3D" id="3.40.309.10">
    <property type="entry name" value="Aldehyde Dehydrogenase, Chain A, domain 2"/>
    <property type="match status" value="1"/>
</dbReference>
<dbReference type="RefSeq" id="WP_145284066.1">
    <property type="nucleotide sequence ID" value="NZ_CP036291.1"/>
</dbReference>
<evidence type="ECO:0000313" key="4">
    <source>
        <dbReference type="Proteomes" id="UP000317429"/>
    </source>
</evidence>
<accession>A0A518DBD7</accession>
<dbReference type="SUPFAM" id="SSF53720">
    <property type="entry name" value="ALDH-like"/>
    <property type="match status" value="1"/>
</dbReference>
<dbReference type="InterPro" id="IPR016162">
    <property type="entry name" value="Ald_DH_N"/>
</dbReference>
<dbReference type="InterPro" id="IPR050740">
    <property type="entry name" value="Aldehyde_DH_Superfamily"/>
</dbReference>